<keyword evidence="5" id="KW-0902">Two-component regulatory system</keyword>
<dbReference type="Gene3D" id="3.30.565.10">
    <property type="entry name" value="Histidine kinase-like ATPase, C-terminal domain"/>
    <property type="match status" value="1"/>
</dbReference>
<protein>
    <recommendedName>
        <fullName evidence="2">histidine kinase</fullName>
        <ecNumber evidence="2">2.7.13.3</ecNumber>
    </recommendedName>
</protein>
<gene>
    <name evidence="8" type="ORF">Q4T40_20780</name>
</gene>
<reference evidence="8 9" key="1">
    <citation type="submission" date="2023-07" db="EMBL/GenBank/DDBJ databases">
        <title>The novel representative of Negativicutes class, Anaeroselena agilis gen. nov. sp. nov.</title>
        <authorList>
            <person name="Prokofeva M.I."/>
            <person name="Elcheninov A.G."/>
            <person name="Klyukina A."/>
            <person name="Kublanov I.V."/>
            <person name="Frolov E.N."/>
            <person name="Podosokorskaya O.A."/>
        </authorList>
    </citation>
    <scope>NUCLEOTIDE SEQUENCE [LARGE SCALE GENOMIC DNA]</scope>
    <source>
        <strain evidence="8 9">4137-cl</strain>
    </source>
</reference>
<dbReference type="PANTHER" id="PTHR24421">
    <property type="entry name" value="NITRATE/NITRITE SENSOR PROTEIN NARX-RELATED"/>
    <property type="match status" value="1"/>
</dbReference>
<name>A0ABU3P4U8_9FIRM</name>
<dbReference type="Gene3D" id="1.20.5.1930">
    <property type="match status" value="1"/>
</dbReference>
<keyword evidence="3" id="KW-0808">Transferase</keyword>
<comment type="catalytic activity">
    <reaction evidence="1">
        <text>ATP + protein L-histidine = ADP + protein N-phospho-L-histidine.</text>
        <dbReference type="EC" id="2.7.13.3"/>
    </reaction>
</comment>
<dbReference type="PIRSF" id="PIRSF003169">
    <property type="entry name" value="STHK_DegS"/>
    <property type="match status" value="1"/>
</dbReference>
<evidence type="ECO:0000259" key="7">
    <source>
        <dbReference type="SMART" id="SM00387"/>
    </source>
</evidence>
<dbReference type="EMBL" id="JAUOZS010000001">
    <property type="protein sequence ID" value="MDT8903670.1"/>
    <property type="molecule type" value="Genomic_DNA"/>
</dbReference>
<evidence type="ECO:0000256" key="1">
    <source>
        <dbReference type="ARBA" id="ARBA00000085"/>
    </source>
</evidence>
<evidence type="ECO:0000256" key="6">
    <source>
        <dbReference type="SAM" id="Coils"/>
    </source>
</evidence>
<dbReference type="EC" id="2.7.13.3" evidence="2"/>
<feature type="coiled-coil region" evidence="6">
    <location>
        <begin position="31"/>
        <end position="136"/>
    </location>
</feature>
<evidence type="ECO:0000256" key="2">
    <source>
        <dbReference type="ARBA" id="ARBA00012438"/>
    </source>
</evidence>
<proteinExistence type="predicted"/>
<comment type="caution">
    <text evidence="8">The sequence shown here is derived from an EMBL/GenBank/DDBJ whole genome shotgun (WGS) entry which is preliminary data.</text>
</comment>
<evidence type="ECO:0000256" key="5">
    <source>
        <dbReference type="ARBA" id="ARBA00023012"/>
    </source>
</evidence>
<dbReference type="InterPro" id="IPR011712">
    <property type="entry name" value="Sig_transdc_His_kin_sub3_dim/P"/>
</dbReference>
<dbReference type="InterPro" id="IPR016381">
    <property type="entry name" value="Sig_transdc_His_kinase_DegS"/>
</dbReference>
<feature type="domain" description="Histidine kinase/HSP90-like ATPase" evidence="7">
    <location>
        <begin position="283"/>
        <end position="378"/>
    </location>
</feature>
<feature type="coiled-coil region" evidence="6">
    <location>
        <begin position="205"/>
        <end position="232"/>
    </location>
</feature>
<keyword evidence="4 8" id="KW-0418">Kinase</keyword>
<dbReference type="CDD" id="cd16917">
    <property type="entry name" value="HATPase_UhpB-NarQ-NarX-like"/>
    <property type="match status" value="1"/>
</dbReference>
<dbReference type="Proteomes" id="UP001254848">
    <property type="component" value="Unassembled WGS sequence"/>
</dbReference>
<dbReference type="Pfam" id="PF07730">
    <property type="entry name" value="HisKA_3"/>
    <property type="match status" value="1"/>
</dbReference>
<dbReference type="RefSeq" id="WP_413782119.1">
    <property type="nucleotide sequence ID" value="NZ_JAUOZS010000001.1"/>
</dbReference>
<organism evidence="8 9">
    <name type="scientific">Anaeroselena agilis</name>
    <dbReference type="NCBI Taxonomy" id="3063788"/>
    <lineage>
        <taxon>Bacteria</taxon>
        <taxon>Bacillati</taxon>
        <taxon>Bacillota</taxon>
        <taxon>Negativicutes</taxon>
        <taxon>Acetonemataceae</taxon>
        <taxon>Anaeroselena</taxon>
    </lineage>
</organism>
<dbReference type="PANTHER" id="PTHR24421:SF55">
    <property type="entry name" value="SENSOR HISTIDINE KINASE YDFH"/>
    <property type="match status" value="1"/>
</dbReference>
<keyword evidence="6" id="KW-0175">Coiled coil</keyword>
<dbReference type="InterPro" id="IPR003594">
    <property type="entry name" value="HATPase_dom"/>
</dbReference>
<evidence type="ECO:0000256" key="3">
    <source>
        <dbReference type="ARBA" id="ARBA00022679"/>
    </source>
</evidence>
<dbReference type="GO" id="GO:0016301">
    <property type="term" value="F:kinase activity"/>
    <property type="evidence" value="ECO:0007669"/>
    <property type="project" value="UniProtKB-KW"/>
</dbReference>
<sequence>MQKLDVKILDKIVKQTIAAVEKGKSQIFDIYEAARTEMENVKKDLERIKQETTEVIARVDGLEKKERRARLRLAEVHRNFRVFSEEDMKQAYQDAENVRVDLEVAREQERNLRRQRDDMELRLRNLKDTLQRAEGLVTQVGAALGFLGDHMETVLTQIDSLQQRQAFAAKIIRAQEEERRRVAREIHDGPAQAMANVVFRAEVCERLLENDLARAREELKDLQEQIRYVLKETRKIIFGLRPMTLDDLGLVPTLRRVLDTLRERSGVFPEIKVTGEEKRLSTHLEVGLFRTVQEALTNIEKHAKASAVLVRIDYRPTMVTALIEDDGQGFDPGADRSGTESFGIMGMQERISLLGGEFSIRSQKGRGTKVLLKVPLKGE</sequence>
<dbReference type="InterPro" id="IPR036890">
    <property type="entry name" value="HATPase_C_sf"/>
</dbReference>
<keyword evidence="9" id="KW-1185">Reference proteome</keyword>
<dbReference type="Pfam" id="PF02518">
    <property type="entry name" value="HATPase_c"/>
    <property type="match status" value="1"/>
</dbReference>
<accession>A0ABU3P4U8</accession>
<dbReference type="SUPFAM" id="SSF55874">
    <property type="entry name" value="ATPase domain of HSP90 chaperone/DNA topoisomerase II/histidine kinase"/>
    <property type="match status" value="1"/>
</dbReference>
<dbReference type="SMART" id="SM00387">
    <property type="entry name" value="HATPase_c"/>
    <property type="match status" value="1"/>
</dbReference>
<dbReference type="InterPro" id="IPR050482">
    <property type="entry name" value="Sensor_HK_TwoCompSys"/>
</dbReference>
<dbReference type="Pfam" id="PF05384">
    <property type="entry name" value="DegS"/>
    <property type="match status" value="1"/>
</dbReference>
<evidence type="ECO:0000313" key="8">
    <source>
        <dbReference type="EMBL" id="MDT8903670.1"/>
    </source>
</evidence>
<dbReference type="InterPro" id="IPR008595">
    <property type="entry name" value="DegS"/>
</dbReference>
<evidence type="ECO:0000313" key="9">
    <source>
        <dbReference type="Proteomes" id="UP001254848"/>
    </source>
</evidence>
<evidence type="ECO:0000256" key="4">
    <source>
        <dbReference type="ARBA" id="ARBA00022777"/>
    </source>
</evidence>